<comment type="caution">
    <text evidence="3">The sequence shown here is derived from an EMBL/GenBank/DDBJ whole genome shotgun (WGS) entry which is preliminary data.</text>
</comment>
<protein>
    <submittedName>
        <fullName evidence="3">Periplasmic copper-binding protein</fullName>
    </submittedName>
    <submittedName>
        <fullName evidence="2">Uncharacterized copper-binding protein, cupredoxin-like subfamily</fullName>
    </submittedName>
</protein>
<evidence type="ECO:0000313" key="5">
    <source>
        <dbReference type="Proteomes" id="UP000182045"/>
    </source>
</evidence>
<gene>
    <name evidence="2" type="ORF">Ga0058931_1195</name>
    <name evidence="3" type="ORF">HLUCCA05_11070</name>
</gene>
<dbReference type="InterPro" id="IPR008972">
    <property type="entry name" value="Cupredoxin"/>
</dbReference>
<dbReference type="STRING" id="1666912.Ga0058931_1195"/>
<evidence type="ECO:0000313" key="3">
    <source>
        <dbReference type="EMBL" id="KPP93508.1"/>
    </source>
</evidence>
<dbReference type="RefSeq" id="WP_072245519.1">
    <property type="nucleotide sequence ID" value="NZ_FBYC01000004.1"/>
</dbReference>
<sequence>MTRITTLAAASLLALTSAAHAVGGDLSSLPEQLETLEVGTGDNGFGMTPNEFQMQTGKAYHLNVKAVGWHECNWEAPSFFKNSWLRKIEAGGMEIKVAQLNELEMDSDGEVDLFFVPIRPGTYSFHCRGLEDRGMSGSFVVE</sequence>
<keyword evidence="5" id="KW-1185">Reference proteome</keyword>
<dbReference type="Proteomes" id="UP000182045">
    <property type="component" value="Unassembled WGS sequence"/>
</dbReference>
<dbReference type="SUPFAM" id="SSF49503">
    <property type="entry name" value="Cupredoxins"/>
    <property type="match status" value="1"/>
</dbReference>
<dbReference type="OrthoDB" id="5343781at2"/>
<reference evidence="3 4" key="1">
    <citation type="submission" date="2015-09" db="EMBL/GenBank/DDBJ databases">
        <title>Identification and resolution of microdiversity through metagenomic sequencing of parallel consortia.</title>
        <authorList>
            <person name="Nelson W.C."/>
            <person name="Romine M.F."/>
            <person name="Lindemann S.R."/>
        </authorList>
    </citation>
    <scope>NUCLEOTIDE SEQUENCE [LARGE SCALE GENOMIC DNA]</scope>
    <source>
        <strain evidence="3">HL-91</strain>
    </source>
</reference>
<evidence type="ECO:0000256" key="1">
    <source>
        <dbReference type="SAM" id="SignalP"/>
    </source>
</evidence>
<dbReference type="EMBL" id="FBYC01000004">
    <property type="protein sequence ID" value="CUX80542.1"/>
    <property type="molecule type" value="Genomic_DNA"/>
</dbReference>
<evidence type="ECO:0000313" key="4">
    <source>
        <dbReference type="Proteomes" id="UP000050413"/>
    </source>
</evidence>
<feature type="chain" id="PRO_5010321304" evidence="1">
    <location>
        <begin position="22"/>
        <end position="142"/>
    </location>
</feature>
<organism evidence="3 4">
    <name type="scientific">Roseibaca calidilacus</name>
    <dbReference type="NCBI Taxonomy" id="1666912"/>
    <lineage>
        <taxon>Bacteria</taxon>
        <taxon>Pseudomonadati</taxon>
        <taxon>Pseudomonadota</taxon>
        <taxon>Alphaproteobacteria</taxon>
        <taxon>Rhodobacterales</taxon>
        <taxon>Paracoccaceae</taxon>
        <taxon>Roseinatronobacter</taxon>
    </lineage>
</organism>
<dbReference type="EMBL" id="LJSG01000008">
    <property type="protein sequence ID" value="KPP93508.1"/>
    <property type="molecule type" value="Genomic_DNA"/>
</dbReference>
<dbReference type="Gene3D" id="2.60.40.420">
    <property type="entry name" value="Cupredoxins - blue copper proteins"/>
    <property type="match status" value="1"/>
</dbReference>
<keyword evidence="1" id="KW-0732">Signal</keyword>
<proteinExistence type="predicted"/>
<name>A0A0P7YWU8_9RHOB</name>
<accession>A0A0P7YWU8</accession>
<evidence type="ECO:0000313" key="2">
    <source>
        <dbReference type="EMBL" id="CUX80542.1"/>
    </source>
</evidence>
<reference evidence="2 5" key="2">
    <citation type="submission" date="2016-01" db="EMBL/GenBank/DDBJ databases">
        <authorList>
            <person name="Varghese N."/>
        </authorList>
    </citation>
    <scope>NUCLEOTIDE SEQUENCE [LARGE SCALE GENOMIC DNA]</scope>
    <source>
        <strain evidence="2 5">HL-91</strain>
    </source>
</reference>
<dbReference type="Proteomes" id="UP000050413">
    <property type="component" value="Unassembled WGS sequence"/>
</dbReference>
<feature type="signal peptide" evidence="1">
    <location>
        <begin position="1"/>
        <end position="21"/>
    </location>
</feature>
<dbReference type="AlphaFoldDB" id="A0A0P7YWU8"/>